<reference evidence="1 2" key="1">
    <citation type="submission" date="2018-05" db="EMBL/GenBank/DDBJ databases">
        <title>Genomic Encyclopedia of Archaeal and Bacterial Type Strains, Phase II (KMG-II): from individual species to whole genera.</title>
        <authorList>
            <person name="Goeker M."/>
        </authorList>
    </citation>
    <scope>NUCLEOTIDE SEQUENCE [LARGE SCALE GENOMIC DNA]</scope>
    <source>
        <strain evidence="1 2">DSM 19975</strain>
    </source>
</reference>
<accession>A0A316GY00</accession>
<dbReference type="Proteomes" id="UP000245678">
    <property type="component" value="Unassembled WGS sequence"/>
</dbReference>
<gene>
    <name evidence="1" type="ORF">LX99_04687</name>
</gene>
<name>A0A316GY00_9SPHI</name>
<protein>
    <submittedName>
        <fullName evidence="1">Uncharacterized protein</fullName>
    </submittedName>
</protein>
<proteinExistence type="predicted"/>
<evidence type="ECO:0000313" key="2">
    <source>
        <dbReference type="Proteomes" id="UP000245678"/>
    </source>
</evidence>
<organism evidence="1 2">
    <name type="scientific">Mucilaginibacter oryzae</name>
    <dbReference type="NCBI Taxonomy" id="468058"/>
    <lineage>
        <taxon>Bacteria</taxon>
        <taxon>Pseudomonadati</taxon>
        <taxon>Bacteroidota</taxon>
        <taxon>Sphingobacteriia</taxon>
        <taxon>Sphingobacteriales</taxon>
        <taxon>Sphingobacteriaceae</taxon>
        <taxon>Mucilaginibacter</taxon>
    </lineage>
</organism>
<comment type="caution">
    <text evidence="1">The sequence shown here is derived from an EMBL/GenBank/DDBJ whole genome shotgun (WGS) entry which is preliminary data.</text>
</comment>
<dbReference type="EMBL" id="QGHA01000015">
    <property type="protein sequence ID" value="PWK70034.1"/>
    <property type="molecule type" value="Genomic_DNA"/>
</dbReference>
<sequence length="53" mass="6042">MINKPRNEKNGYAVCHMVQQFYPEDVISRTGAALKSEVFELVITKIQEVVFGL</sequence>
<keyword evidence="2" id="KW-1185">Reference proteome</keyword>
<dbReference type="AlphaFoldDB" id="A0A316GY00"/>
<evidence type="ECO:0000313" key="1">
    <source>
        <dbReference type="EMBL" id="PWK70034.1"/>
    </source>
</evidence>